<keyword evidence="3" id="KW-0731">Sigma factor</keyword>
<accession>A0A1I2RJC3</accession>
<dbReference type="InterPro" id="IPR013249">
    <property type="entry name" value="RNA_pol_sigma70_r4_t2"/>
</dbReference>
<keyword evidence="2" id="KW-0805">Transcription regulation</keyword>
<comment type="similarity">
    <text evidence="1">Belongs to the sigma-70 factor family. ECF subfamily.</text>
</comment>
<organism evidence="7 8">
    <name type="scientific">Halobacillus alkaliphilus</name>
    <dbReference type="NCBI Taxonomy" id="396056"/>
    <lineage>
        <taxon>Bacteria</taxon>
        <taxon>Bacillati</taxon>
        <taxon>Bacillota</taxon>
        <taxon>Bacilli</taxon>
        <taxon>Bacillales</taxon>
        <taxon>Bacillaceae</taxon>
        <taxon>Halobacillus</taxon>
    </lineage>
</organism>
<dbReference type="InterPro" id="IPR036388">
    <property type="entry name" value="WH-like_DNA-bd_sf"/>
</dbReference>
<dbReference type="SUPFAM" id="SSF88946">
    <property type="entry name" value="Sigma2 domain of RNA polymerase sigma factors"/>
    <property type="match status" value="1"/>
</dbReference>
<evidence type="ECO:0000259" key="5">
    <source>
        <dbReference type="Pfam" id="PF04542"/>
    </source>
</evidence>
<feature type="domain" description="RNA polymerase sigma-70 region 2" evidence="5">
    <location>
        <begin position="23"/>
        <end position="91"/>
    </location>
</feature>
<dbReference type="PANTHER" id="PTHR43133:SF62">
    <property type="entry name" value="RNA POLYMERASE SIGMA FACTOR SIGZ"/>
    <property type="match status" value="1"/>
</dbReference>
<dbReference type="EMBL" id="FOOG01000040">
    <property type="protein sequence ID" value="SFG40193.1"/>
    <property type="molecule type" value="Genomic_DNA"/>
</dbReference>
<protein>
    <submittedName>
        <fullName evidence="7">RNA polymerase sigma-70 factor, ECF subfamily</fullName>
    </submittedName>
</protein>
<evidence type="ECO:0000313" key="8">
    <source>
        <dbReference type="Proteomes" id="UP000198897"/>
    </source>
</evidence>
<evidence type="ECO:0000259" key="6">
    <source>
        <dbReference type="Pfam" id="PF08281"/>
    </source>
</evidence>
<keyword evidence="4" id="KW-0804">Transcription</keyword>
<dbReference type="PANTHER" id="PTHR43133">
    <property type="entry name" value="RNA POLYMERASE ECF-TYPE SIGMA FACTO"/>
    <property type="match status" value="1"/>
</dbReference>
<dbReference type="InterPro" id="IPR007627">
    <property type="entry name" value="RNA_pol_sigma70_r2"/>
</dbReference>
<keyword evidence="8" id="KW-1185">Reference proteome</keyword>
<reference evidence="8" key="1">
    <citation type="submission" date="2016-10" db="EMBL/GenBank/DDBJ databases">
        <authorList>
            <person name="Varghese N."/>
            <person name="Submissions S."/>
        </authorList>
    </citation>
    <scope>NUCLEOTIDE SEQUENCE [LARGE SCALE GENOMIC DNA]</scope>
    <source>
        <strain evidence="8">FP5</strain>
    </source>
</reference>
<dbReference type="InterPro" id="IPR013324">
    <property type="entry name" value="RNA_pol_sigma_r3/r4-like"/>
</dbReference>
<dbReference type="GO" id="GO:0003677">
    <property type="term" value="F:DNA binding"/>
    <property type="evidence" value="ECO:0007669"/>
    <property type="project" value="InterPro"/>
</dbReference>
<dbReference type="OrthoDB" id="9784272at2"/>
<sequence>MSNRDIELYRRVVEGDKQALESIYDQYEKLLYSFVIKLSGDQALAEEALQEVFIKIWTQRAHFDESKGKFSSWIVTITRYTAIDLIRKHKKQEVTLEDETDLPENEAESTEDLVEWKERGSEIRQAVKKLSEEQKQMVDLFYFKGLSQSEIASQTELPLGTIKGRIRLALKHLKKHLSTQKGGVHDA</sequence>
<dbReference type="AlphaFoldDB" id="A0A1I2RJC3"/>
<evidence type="ECO:0000256" key="4">
    <source>
        <dbReference type="ARBA" id="ARBA00023163"/>
    </source>
</evidence>
<dbReference type="Proteomes" id="UP000198897">
    <property type="component" value="Unassembled WGS sequence"/>
</dbReference>
<evidence type="ECO:0000256" key="1">
    <source>
        <dbReference type="ARBA" id="ARBA00010641"/>
    </source>
</evidence>
<dbReference type="GO" id="GO:0006352">
    <property type="term" value="P:DNA-templated transcription initiation"/>
    <property type="evidence" value="ECO:0007669"/>
    <property type="project" value="InterPro"/>
</dbReference>
<name>A0A1I2RJC3_9BACI</name>
<dbReference type="GO" id="GO:0016987">
    <property type="term" value="F:sigma factor activity"/>
    <property type="evidence" value="ECO:0007669"/>
    <property type="project" value="UniProtKB-KW"/>
</dbReference>
<dbReference type="Pfam" id="PF04542">
    <property type="entry name" value="Sigma70_r2"/>
    <property type="match status" value="1"/>
</dbReference>
<dbReference type="InterPro" id="IPR014284">
    <property type="entry name" value="RNA_pol_sigma-70_dom"/>
</dbReference>
<dbReference type="SUPFAM" id="SSF88659">
    <property type="entry name" value="Sigma3 and sigma4 domains of RNA polymerase sigma factors"/>
    <property type="match status" value="1"/>
</dbReference>
<evidence type="ECO:0000313" key="7">
    <source>
        <dbReference type="EMBL" id="SFG40193.1"/>
    </source>
</evidence>
<evidence type="ECO:0000256" key="2">
    <source>
        <dbReference type="ARBA" id="ARBA00023015"/>
    </source>
</evidence>
<feature type="domain" description="RNA polymerase sigma factor 70 region 4 type 2" evidence="6">
    <location>
        <begin position="122"/>
        <end position="173"/>
    </location>
</feature>
<evidence type="ECO:0000256" key="3">
    <source>
        <dbReference type="ARBA" id="ARBA00023082"/>
    </source>
</evidence>
<dbReference type="RefSeq" id="WP_089753738.1">
    <property type="nucleotide sequence ID" value="NZ_FOOG01000040.1"/>
</dbReference>
<dbReference type="CDD" id="cd06171">
    <property type="entry name" value="Sigma70_r4"/>
    <property type="match status" value="1"/>
</dbReference>
<dbReference type="Gene3D" id="1.10.1740.10">
    <property type="match status" value="1"/>
</dbReference>
<dbReference type="InterPro" id="IPR039425">
    <property type="entry name" value="RNA_pol_sigma-70-like"/>
</dbReference>
<dbReference type="NCBIfam" id="TIGR02937">
    <property type="entry name" value="sigma70-ECF"/>
    <property type="match status" value="1"/>
</dbReference>
<dbReference type="InterPro" id="IPR013325">
    <property type="entry name" value="RNA_pol_sigma_r2"/>
</dbReference>
<dbReference type="Pfam" id="PF08281">
    <property type="entry name" value="Sigma70_r4_2"/>
    <property type="match status" value="1"/>
</dbReference>
<proteinExistence type="inferred from homology"/>
<gene>
    <name evidence="7" type="ORF">SAMN05216353_14013</name>
</gene>
<dbReference type="Gene3D" id="1.10.10.10">
    <property type="entry name" value="Winged helix-like DNA-binding domain superfamily/Winged helix DNA-binding domain"/>
    <property type="match status" value="1"/>
</dbReference>